<protein>
    <submittedName>
        <fullName evidence="3">Uncharacterized protein</fullName>
    </submittedName>
</protein>
<accession>A0AAU9JMM4</accession>
<name>A0AAU9JMM4_9CILI</name>
<feature type="coiled-coil region" evidence="1">
    <location>
        <begin position="48"/>
        <end position="106"/>
    </location>
</feature>
<evidence type="ECO:0000313" key="4">
    <source>
        <dbReference type="Proteomes" id="UP001162131"/>
    </source>
</evidence>
<organism evidence="3 4">
    <name type="scientific">Blepharisma stoltei</name>
    <dbReference type="NCBI Taxonomy" id="1481888"/>
    <lineage>
        <taxon>Eukaryota</taxon>
        <taxon>Sar</taxon>
        <taxon>Alveolata</taxon>
        <taxon>Ciliophora</taxon>
        <taxon>Postciliodesmatophora</taxon>
        <taxon>Heterotrichea</taxon>
        <taxon>Heterotrichida</taxon>
        <taxon>Blepharismidae</taxon>
        <taxon>Blepharisma</taxon>
    </lineage>
</organism>
<feature type="compositionally biased region" description="Polar residues" evidence="2">
    <location>
        <begin position="111"/>
        <end position="120"/>
    </location>
</feature>
<gene>
    <name evidence="3" type="ORF">BSTOLATCC_MIC38724</name>
</gene>
<proteinExistence type="predicted"/>
<feature type="region of interest" description="Disordered" evidence="2">
    <location>
        <begin position="111"/>
        <end position="134"/>
    </location>
</feature>
<dbReference type="EMBL" id="CAJZBQ010000038">
    <property type="protein sequence ID" value="CAG9325470.1"/>
    <property type="molecule type" value="Genomic_DNA"/>
</dbReference>
<reference evidence="3" key="1">
    <citation type="submission" date="2021-09" db="EMBL/GenBank/DDBJ databases">
        <authorList>
            <consortium name="AG Swart"/>
            <person name="Singh M."/>
            <person name="Singh A."/>
            <person name="Seah K."/>
            <person name="Emmerich C."/>
        </authorList>
    </citation>
    <scope>NUCLEOTIDE SEQUENCE</scope>
    <source>
        <strain evidence="3">ATCC30299</strain>
    </source>
</reference>
<evidence type="ECO:0000313" key="3">
    <source>
        <dbReference type="EMBL" id="CAG9325470.1"/>
    </source>
</evidence>
<evidence type="ECO:0000256" key="2">
    <source>
        <dbReference type="SAM" id="MobiDB-lite"/>
    </source>
</evidence>
<evidence type="ECO:0000256" key="1">
    <source>
        <dbReference type="SAM" id="Coils"/>
    </source>
</evidence>
<dbReference type="Proteomes" id="UP001162131">
    <property type="component" value="Unassembled WGS sequence"/>
</dbReference>
<keyword evidence="1" id="KW-0175">Coiled coil</keyword>
<sequence length="182" mass="21523">MNPIIGTPIYQNIPTRARSNRSIDPFLNNSAKTLLSPEPKTTMFISEKERFERDFAAEERRRRELENQRKMEAFNKRRENAINREINRWESLNQDYAKSIEKLEIRRSKWKNGQKNNPSEAFNPITLDYDPTDQGEYLKRKDDLAKQRAMMRLYNLDAKRNSAFNILNGAPRQGPPLPSFYL</sequence>
<dbReference type="AlphaFoldDB" id="A0AAU9JMM4"/>
<comment type="caution">
    <text evidence="3">The sequence shown here is derived from an EMBL/GenBank/DDBJ whole genome shotgun (WGS) entry which is preliminary data.</text>
</comment>
<keyword evidence="4" id="KW-1185">Reference proteome</keyword>